<organism evidence="1 2">
    <name type="scientific">Sulfitobacter guttiformis</name>
    <dbReference type="NCBI Taxonomy" id="74349"/>
    <lineage>
        <taxon>Bacteria</taxon>
        <taxon>Pseudomonadati</taxon>
        <taxon>Pseudomonadota</taxon>
        <taxon>Alphaproteobacteria</taxon>
        <taxon>Rhodobacterales</taxon>
        <taxon>Roseobacteraceae</taxon>
        <taxon>Sulfitobacter</taxon>
    </lineage>
</organism>
<proteinExistence type="predicted"/>
<protein>
    <submittedName>
        <fullName evidence="1">Uncharacterized protein</fullName>
    </submittedName>
</protein>
<dbReference type="STRING" id="1443111.Z949_3773"/>
<dbReference type="Proteomes" id="UP000284407">
    <property type="component" value="Unassembled WGS sequence"/>
</dbReference>
<evidence type="ECO:0000313" key="2">
    <source>
        <dbReference type="Proteomes" id="UP000284407"/>
    </source>
</evidence>
<comment type="caution">
    <text evidence="1">The sequence shown here is derived from an EMBL/GenBank/DDBJ whole genome shotgun (WGS) entry which is preliminary data.</text>
</comment>
<sequence length="135" mass="15389">MSILSDLAMMQKLVDVKYRQQQESFGRLILQENRLRSSLRQLDENLAESRAIHDEPLRAIGADIAWQAWVGRKKRELNLQLAKILAVKERRISQVRKAYGKVLVTNSLIDQVGKEQSQKKVCSELASIISVFGAK</sequence>
<gene>
    <name evidence="1" type="ORF">C8N30_1747</name>
</gene>
<dbReference type="EMBL" id="RAQK01000001">
    <property type="protein sequence ID" value="RKE97154.1"/>
    <property type="molecule type" value="Genomic_DNA"/>
</dbReference>
<dbReference type="RefSeq" id="WP_025064080.1">
    <property type="nucleotide sequence ID" value="NZ_RAQK01000001.1"/>
</dbReference>
<reference evidence="1 2" key="1">
    <citation type="submission" date="2018-09" db="EMBL/GenBank/DDBJ databases">
        <title>Genomic Encyclopedia of Archaeal and Bacterial Type Strains, Phase II (KMG-II): from individual species to whole genera.</title>
        <authorList>
            <person name="Goeker M."/>
        </authorList>
    </citation>
    <scope>NUCLEOTIDE SEQUENCE [LARGE SCALE GENOMIC DNA]</scope>
    <source>
        <strain evidence="1 2">DSM 11458</strain>
    </source>
</reference>
<accession>A0A420DS63</accession>
<keyword evidence="2" id="KW-1185">Reference proteome</keyword>
<dbReference type="AlphaFoldDB" id="A0A420DS63"/>
<evidence type="ECO:0000313" key="1">
    <source>
        <dbReference type="EMBL" id="RKE97154.1"/>
    </source>
</evidence>
<dbReference type="OrthoDB" id="7861976at2"/>
<name>A0A420DS63_9RHOB</name>